<protein>
    <submittedName>
        <fullName evidence="2">Uncharacterized protein</fullName>
    </submittedName>
</protein>
<feature type="region of interest" description="Disordered" evidence="1">
    <location>
        <begin position="319"/>
        <end position="347"/>
    </location>
</feature>
<feature type="region of interest" description="Disordered" evidence="1">
    <location>
        <begin position="1"/>
        <end position="88"/>
    </location>
</feature>
<evidence type="ECO:0000313" key="2">
    <source>
        <dbReference type="EMBL" id="CEK74596.1"/>
    </source>
</evidence>
<feature type="compositionally biased region" description="Polar residues" evidence="1">
    <location>
        <begin position="140"/>
        <end position="164"/>
    </location>
</feature>
<evidence type="ECO:0000256" key="1">
    <source>
        <dbReference type="SAM" id="MobiDB-lite"/>
    </source>
</evidence>
<dbReference type="AlphaFoldDB" id="A0A0B7A3F3"/>
<feature type="compositionally biased region" description="Basic residues" evidence="1">
    <location>
        <begin position="104"/>
        <end position="125"/>
    </location>
</feature>
<proteinExistence type="predicted"/>
<reference evidence="2" key="1">
    <citation type="submission" date="2014-12" db="EMBL/GenBank/DDBJ databases">
        <title>Insight into the proteome of Arion vulgaris.</title>
        <authorList>
            <person name="Aradska J."/>
            <person name="Bulat T."/>
            <person name="Smidak R."/>
            <person name="Sarate P."/>
            <person name="Gangsoo J."/>
            <person name="Sialana F."/>
            <person name="Bilban M."/>
            <person name="Lubec G."/>
        </authorList>
    </citation>
    <scope>NUCLEOTIDE SEQUENCE</scope>
    <source>
        <tissue evidence="2">Skin</tissue>
    </source>
</reference>
<sequence length="516" mass="57249">MKTRKSIKDGQGNHYDNQSSYKSSSQDSVNSSSDSLRRSSRSSKRIQNMQKSTPSSGQLGLVDSAYDADEESVTPNSSPDQQAVQYIDPYEIDMIEDVPFVNAKQRKTAAKKAKKQPLAKRKLKSKSSPLASKKSAPTSTPVLQSSVTSKLQQGQAPNSATVTPEVTPILPYKSHESVSLSDDRFETPQIYRSSKKRSLQPDSFDSLSTQLSYSTHGDSGIALSPVSKKHCLTLETEKHITELESKTTKLLKKNICNKIKKGYKHSSSVFDRHKLNQKNIFKPVTEMNIPEPHKTESNFIKIKMGDDSCFGFDSLDSPVIASENSPPPPKPKRLKNSKRAKKVCPSKDTYRVVHKNSSDSSVTCNTNMQKQVFDSENSPKNVRSTKSAASPTLFSDSFSADSESLEMDINKSSVKSYSKPSKIKKAKERAAATKLDMWASNFNMELRTLRNLTSILSDACWFCDSPCVDLSLTMVTCDVDTSRTVIEIINTLKCDIMDTARLITAECKPNSMNKVQ</sequence>
<feature type="compositionally biased region" description="Low complexity" evidence="1">
    <location>
        <begin position="17"/>
        <end position="34"/>
    </location>
</feature>
<name>A0A0B7A3F3_9EUPU</name>
<feature type="compositionally biased region" description="Polar residues" evidence="1">
    <location>
        <begin position="73"/>
        <end position="84"/>
    </location>
</feature>
<gene>
    <name evidence="2" type="primary">ORF91746</name>
</gene>
<feature type="compositionally biased region" description="Low complexity" evidence="1">
    <location>
        <begin position="126"/>
        <end position="139"/>
    </location>
</feature>
<dbReference type="EMBL" id="HACG01027731">
    <property type="protein sequence ID" value="CEK74596.1"/>
    <property type="molecule type" value="Transcribed_RNA"/>
</dbReference>
<accession>A0A0B7A3F3</accession>
<feature type="region of interest" description="Disordered" evidence="1">
    <location>
        <begin position="104"/>
        <end position="168"/>
    </location>
</feature>
<feature type="compositionally biased region" description="Basic residues" evidence="1">
    <location>
        <begin position="330"/>
        <end position="344"/>
    </location>
</feature>
<feature type="compositionally biased region" description="Polar residues" evidence="1">
    <location>
        <begin position="46"/>
        <end position="58"/>
    </location>
</feature>
<organism evidence="2">
    <name type="scientific">Arion vulgaris</name>
    <dbReference type="NCBI Taxonomy" id="1028688"/>
    <lineage>
        <taxon>Eukaryota</taxon>
        <taxon>Metazoa</taxon>
        <taxon>Spiralia</taxon>
        <taxon>Lophotrochozoa</taxon>
        <taxon>Mollusca</taxon>
        <taxon>Gastropoda</taxon>
        <taxon>Heterobranchia</taxon>
        <taxon>Euthyneura</taxon>
        <taxon>Panpulmonata</taxon>
        <taxon>Eupulmonata</taxon>
        <taxon>Stylommatophora</taxon>
        <taxon>Helicina</taxon>
        <taxon>Arionoidea</taxon>
        <taxon>Arionidae</taxon>
        <taxon>Arion</taxon>
    </lineage>
</organism>